<accession>A0A1C3E5V9</accession>
<evidence type="ECO:0000313" key="2">
    <source>
        <dbReference type="Proteomes" id="UP000094828"/>
    </source>
</evidence>
<dbReference type="EMBL" id="LYDR01000152">
    <property type="protein sequence ID" value="ODA28624.1"/>
    <property type="molecule type" value="Genomic_DNA"/>
</dbReference>
<evidence type="ECO:0000313" key="1">
    <source>
        <dbReference type="EMBL" id="ODA28624.1"/>
    </source>
</evidence>
<protein>
    <submittedName>
        <fullName evidence="1">Uncharacterized protein</fullName>
    </submittedName>
</protein>
<dbReference type="AlphaFoldDB" id="A0A1C3E5V9"/>
<proteinExistence type="predicted"/>
<gene>
    <name evidence="1" type="ORF">A6X21_13140</name>
</gene>
<dbReference type="Proteomes" id="UP000094828">
    <property type="component" value="Unassembled WGS sequence"/>
</dbReference>
<organism evidence="1 2">
    <name type="scientific">Planctopirus hydrillae</name>
    <dbReference type="NCBI Taxonomy" id="1841610"/>
    <lineage>
        <taxon>Bacteria</taxon>
        <taxon>Pseudomonadati</taxon>
        <taxon>Planctomycetota</taxon>
        <taxon>Planctomycetia</taxon>
        <taxon>Planctomycetales</taxon>
        <taxon>Planctomycetaceae</taxon>
        <taxon>Planctopirus</taxon>
    </lineage>
</organism>
<name>A0A1C3E5V9_9PLAN</name>
<dbReference type="RefSeq" id="WP_068852053.1">
    <property type="nucleotide sequence ID" value="NZ_LYDR01000152.1"/>
</dbReference>
<sequence>MAELDATMLTQGELSHMLGENVVLDTVANYVIAGRLVSVNGVFATLADADVHDLRDSKSSRELYVIETRRLGIRVNRKQVLVRWQEVVALSCLADVVI</sequence>
<dbReference type="OrthoDB" id="286892at2"/>
<reference evidence="1 2" key="1">
    <citation type="submission" date="2016-05" db="EMBL/GenBank/DDBJ databases">
        <title>Genomic and physiological characterization of Planctopirus sp. isolated from fresh water lake.</title>
        <authorList>
            <person name="Subhash Y."/>
            <person name="Ramana C."/>
        </authorList>
    </citation>
    <scope>NUCLEOTIDE SEQUENCE [LARGE SCALE GENOMIC DNA]</scope>
    <source>
        <strain evidence="1 2">JC280</strain>
    </source>
</reference>
<keyword evidence="2" id="KW-1185">Reference proteome</keyword>
<comment type="caution">
    <text evidence="1">The sequence shown here is derived from an EMBL/GenBank/DDBJ whole genome shotgun (WGS) entry which is preliminary data.</text>
</comment>